<evidence type="ECO:0000313" key="2">
    <source>
        <dbReference type="Proteomes" id="UP000442990"/>
    </source>
</evidence>
<organism evidence="1 2">
    <name type="scientific">Streptomyces triticiradicis</name>
    <dbReference type="NCBI Taxonomy" id="2651189"/>
    <lineage>
        <taxon>Bacteria</taxon>
        <taxon>Bacillati</taxon>
        <taxon>Actinomycetota</taxon>
        <taxon>Actinomycetes</taxon>
        <taxon>Kitasatosporales</taxon>
        <taxon>Streptomycetaceae</taxon>
        <taxon>Streptomyces</taxon>
    </lineage>
</organism>
<gene>
    <name evidence="1" type="ORF">F8144_36405</name>
</gene>
<dbReference type="GO" id="GO:0003677">
    <property type="term" value="F:DNA binding"/>
    <property type="evidence" value="ECO:0007669"/>
    <property type="project" value="InterPro"/>
</dbReference>
<reference evidence="1 2" key="1">
    <citation type="submission" date="2019-09" db="EMBL/GenBank/DDBJ databases">
        <title>Isolation and identification of active actinomycetes.</title>
        <authorList>
            <person name="Yu Z."/>
            <person name="Han C."/>
            <person name="Yu B."/>
        </authorList>
    </citation>
    <scope>NUCLEOTIDE SEQUENCE [LARGE SCALE GENOMIC DNA]</scope>
    <source>
        <strain evidence="1 2">NEAU-H2</strain>
    </source>
</reference>
<dbReference type="AlphaFoldDB" id="A0A7J5D7K3"/>
<dbReference type="EMBL" id="WBKG01000043">
    <property type="protein sequence ID" value="KAB1979249.1"/>
    <property type="molecule type" value="Genomic_DNA"/>
</dbReference>
<evidence type="ECO:0000313" key="1">
    <source>
        <dbReference type="EMBL" id="KAB1979249.1"/>
    </source>
</evidence>
<sequence length="76" mass="8338">MTTLPADEQLRTQTRAAVQQAPISQAEIARQLGVSTKHLNQMLLGHAPLSLIWAEGILGLCGMEVEVTVRPEKRHP</sequence>
<dbReference type="Proteomes" id="UP000442990">
    <property type="component" value="Unassembled WGS sequence"/>
</dbReference>
<dbReference type="Gene3D" id="1.10.260.40">
    <property type="entry name" value="lambda repressor-like DNA-binding domains"/>
    <property type="match status" value="1"/>
</dbReference>
<dbReference type="RefSeq" id="WP_151473699.1">
    <property type="nucleotide sequence ID" value="NZ_WBKG01000043.1"/>
</dbReference>
<dbReference type="InterPro" id="IPR010982">
    <property type="entry name" value="Lambda_DNA-bd_dom_sf"/>
</dbReference>
<dbReference type="SUPFAM" id="SSF47413">
    <property type="entry name" value="lambda repressor-like DNA-binding domains"/>
    <property type="match status" value="1"/>
</dbReference>
<name>A0A7J5D7K3_9ACTN</name>
<accession>A0A7J5D7K3</accession>
<proteinExistence type="predicted"/>
<keyword evidence="2" id="KW-1185">Reference proteome</keyword>
<protein>
    <submittedName>
        <fullName evidence="1">Helix-turn-helix transcriptional regulator</fullName>
    </submittedName>
</protein>
<comment type="caution">
    <text evidence="1">The sequence shown here is derived from an EMBL/GenBank/DDBJ whole genome shotgun (WGS) entry which is preliminary data.</text>
</comment>